<dbReference type="GO" id="GO:0005975">
    <property type="term" value="P:carbohydrate metabolic process"/>
    <property type="evidence" value="ECO:0007669"/>
    <property type="project" value="InterPro"/>
</dbReference>
<comment type="caution">
    <text evidence="2">The sequence shown here is derived from an EMBL/GenBank/DDBJ whole genome shotgun (WGS) entry which is preliminary data.</text>
</comment>
<dbReference type="Pfam" id="PF22124">
    <property type="entry name" value="Glyco_hydro_95_cat"/>
    <property type="match status" value="1"/>
</dbReference>
<dbReference type="SUPFAM" id="SSF48208">
    <property type="entry name" value="Six-hairpin glycosidases"/>
    <property type="match status" value="1"/>
</dbReference>
<dbReference type="Gene3D" id="2.70.98.50">
    <property type="entry name" value="putative glycoside hydrolase family protein from bacillus halodurans"/>
    <property type="match status" value="1"/>
</dbReference>
<dbReference type="PANTHER" id="PTHR31084">
    <property type="entry name" value="ALPHA-L-FUCOSIDASE 2"/>
    <property type="match status" value="1"/>
</dbReference>
<organism evidence="2">
    <name type="scientific">termite gut metagenome</name>
    <dbReference type="NCBI Taxonomy" id="433724"/>
    <lineage>
        <taxon>unclassified sequences</taxon>
        <taxon>metagenomes</taxon>
        <taxon>organismal metagenomes</taxon>
    </lineage>
</organism>
<feature type="domain" description="Glycosyl hydrolase family 95 catalytic" evidence="1">
    <location>
        <begin position="295"/>
        <end position="383"/>
    </location>
</feature>
<dbReference type="EMBL" id="SNRY01003084">
    <property type="protein sequence ID" value="KAA6322288.1"/>
    <property type="molecule type" value="Genomic_DNA"/>
</dbReference>
<name>A0A5J4QMS9_9ZZZZ</name>
<proteinExistence type="predicted"/>
<dbReference type="GO" id="GO:0004560">
    <property type="term" value="F:alpha-L-fucosidase activity"/>
    <property type="evidence" value="ECO:0007669"/>
    <property type="project" value="TreeGrafter"/>
</dbReference>
<dbReference type="InterPro" id="IPR008928">
    <property type="entry name" value="6-hairpin_glycosidase_sf"/>
</dbReference>
<gene>
    <name evidence="2" type="ORF">EZS27_028152</name>
</gene>
<dbReference type="PANTHER" id="PTHR31084:SF0">
    <property type="entry name" value="ALPHA-L-FUCOSIDASE 2"/>
    <property type="match status" value="1"/>
</dbReference>
<evidence type="ECO:0000259" key="1">
    <source>
        <dbReference type="Pfam" id="PF22124"/>
    </source>
</evidence>
<dbReference type="InterPro" id="IPR054363">
    <property type="entry name" value="GH95_cat"/>
</dbReference>
<evidence type="ECO:0000313" key="2">
    <source>
        <dbReference type="EMBL" id="KAA6322288.1"/>
    </source>
</evidence>
<protein>
    <recommendedName>
        <fullName evidence="1">Glycosyl hydrolase family 95 catalytic domain-containing protein</fullName>
    </recommendedName>
</protein>
<dbReference type="AlphaFoldDB" id="A0A5J4QMS9"/>
<accession>A0A5J4QMS9</accession>
<reference evidence="2" key="1">
    <citation type="submission" date="2019-03" db="EMBL/GenBank/DDBJ databases">
        <title>Single cell metagenomics reveals metabolic interactions within the superorganism composed of flagellate Streblomastix strix and complex community of Bacteroidetes bacteria on its surface.</title>
        <authorList>
            <person name="Treitli S.C."/>
            <person name="Kolisko M."/>
            <person name="Husnik F."/>
            <person name="Keeling P."/>
            <person name="Hampl V."/>
        </authorList>
    </citation>
    <scope>NUCLEOTIDE SEQUENCE</scope>
    <source>
        <strain evidence="2">STM</strain>
    </source>
</reference>
<sequence>MLHKKFLVITGLMLQSLLLTGHGLAIDPSKQAASIVGKHVVRFTKPAERIPAQRSVDAPLLGNGFTGVALSGNPEKQVFYVARNDFWRLKSAHNESYPLVLGKVELSIPQLKGASFLIEQQLYDAVTTARFQKGDWTVVYKTFVSATDDVMAVEISMTGKGSLEGDIRLALPGEKEILNKPPVELAHPGKKELSVTAKGIQYLSRAFEDSVEIPTKAAIALQVADSPDGKFTLKQGKPVRFVCAFSSNFKSKDCVEAVIRKVTECTPKRVSAIEKAHKQWWKNYWEKSYVSIPDSIVEKQYYLSLYGTASCSRDLDFPPPIFGTWITQEQPNWSGDYHLNYNHNAPFYALYSANRIEQAEPYYRPLLAMVPRGKYYSEKILNAFCRYTEFFFARMSKFHGRFIKDLFLAG</sequence>